<protein>
    <recommendedName>
        <fullName evidence="4">Outer membrane protein beta-barrel domain-containing protein</fullName>
    </recommendedName>
</protein>
<proteinExistence type="predicted"/>
<dbReference type="AlphaFoldDB" id="A0A3P1CGT8"/>
<evidence type="ECO:0000256" key="1">
    <source>
        <dbReference type="SAM" id="SignalP"/>
    </source>
</evidence>
<gene>
    <name evidence="2" type="ORF">EHT87_19960</name>
</gene>
<feature type="chain" id="PRO_5018093781" description="Outer membrane protein beta-barrel domain-containing protein" evidence="1">
    <location>
        <begin position="19"/>
        <end position="272"/>
    </location>
</feature>
<evidence type="ECO:0008006" key="4">
    <source>
        <dbReference type="Google" id="ProtNLM"/>
    </source>
</evidence>
<dbReference type="RefSeq" id="WP_124908430.1">
    <property type="nucleotide sequence ID" value="NZ_RQJP01000004.1"/>
</dbReference>
<keyword evidence="1" id="KW-0732">Signal</keyword>
<name>A0A3P1CGT8_9BACT</name>
<keyword evidence="3" id="KW-1185">Reference proteome</keyword>
<accession>A0A3P1CGT8</accession>
<dbReference type="EMBL" id="RQJP01000004">
    <property type="protein sequence ID" value="RRB12477.1"/>
    <property type="molecule type" value="Genomic_DNA"/>
</dbReference>
<reference evidence="2 3" key="1">
    <citation type="submission" date="2018-11" db="EMBL/GenBank/DDBJ databases">
        <authorList>
            <person name="Zhou Z."/>
            <person name="Wang G."/>
        </authorList>
    </citation>
    <scope>NUCLEOTIDE SEQUENCE [LARGE SCALE GENOMIC DNA]</scope>
    <source>
        <strain evidence="2 3">KCTC42998</strain>
    </source>
</reference>
<sequence length="272" mass="30491">MNCSIKVFIFILCSSFWATITEAQYFEQKEGNLPIEKRYRAFFIKPVIGLIQSRVNLEGHDRFSKSQSPGDAYQMALGALLGYQLEDFTVDLGIIKYAIYSGFYFPSNTSIGGLTGINRGFSLGYLQFPLTAKYTVWKPAKKWQIRGVIGGQLNIRGQSFGFLKQSVEEAGSMTSTGARITIRSVIDKEFRSRFYSGNLGIDATYQLNNQFNVSVEVHRMFSQQDIGILKAEVTQNGDPATYHIKAAGSLNGLALRLGVAYNFLYSKVRRDL</sequence>
<feature type="signal peptide" evidence="1">
    <location>
        <begin position="1"/>
        <end position="18"/>
    </location>
</feature>
<organism evidence="2 3">
    <name type="scientific">Larkinella knui</name>
    <dbReference type="NCBI Taxonomy" id="2025310"/>
    <lineage>
        <taxon>Bacteria</taxon>
        <taxon>Pseudomonadati</taxon>
        <taxon>Bacteroidota</taxon>
        <taxon>Cytophagia</taxon>
        <taxon>Cytophagales</taxon>
        <taxon>Spirosomataceae</taxon>
        <taxon>Larkinella</taxon>
    </lineage>
</organism>
<dbReference type="Proteomes" id="UP000274271">
    <property type="component" value="Unassembled WGS sequence"/>
</dbReference>
<evidence type="ECO:0000313" key="2">
    <source>
        <dbReference type="EMBL" id="RRB12477.1"/>
    </source>
</evidence>
<evidence type="ECO:0000313" key="3">
    <source>
        <dbReference type="Proteomes" id="UP000274271"/>
    </source>
</evidence>
<comment type="caution">
    <text evidence="2">The sequence shown here is derived from an EMBL/GenBank/DDBJ whole genome shotgun (WGS) entry which is preliminary data.</text>
</comment>